<gene>
    <name evidence="9" type="ORF">STAS_22228</name>
</gene>
<evidence type="ECO:0000256" key="4">
    <source>
        <dbReference type="ARBA" id="ARBA00022729"/>
    </source>
</evidence>
<evidence type="ECO:0000256" key="2">
    <source>
        <dbReference type="ARBA" id="ARBA00008668"/>
    </source>
</evidence>
<evidence type="ECO:0000256" key="3">
    <source>
        <dbReference type="ARBA" id="ARBA00022525"/>
    </source>
</evidence>
<keyword evidence="7" id="KW-0443">Lipid metabolism</keyword>
<reference evidence="10" key="1">
    <citation type="journal article" date="2019" name="Curr. Biol.">
        <title>Genome Sequence of Striga asiatica Provides Insight into the Evolution of Plant Parasitism.</title>
        <authorList>
            <person name="Yoshida S."/>
            <person name="Kim S."/>
            <person name="Wafula E.K."/>
            <person name="Tanskanen J."/>
            <person name="Kim Y.M."/>
            <person name="Honaas L."/>
            <person name="Yang Z."/>
            <person name="Spallek T."/>
            <person name="Conn C.E."/>
            <person name="Ichihashi Y."/>
            <person name="Cheong K."/>
            <person name="Cui S."/>
            <person name="Der J.P."/>
            <person name="Gundlach H."/>
            <person name="Jiao Y."/>
            <person name="Hori C."/>
            <person name="Ishida J.K."/>
            <person name="Kasahara H."/>
            <person name="Kiba T."/>
            <person name="Kim M.S."/>
            <person name="Koo N."/>
            <person name="Laohavisit A."/>
            <person name="Lee Y.H."/>
            <person name="Lumba S."/>
            <person name="McCourt P."/>
            <person name="Mortimer J.C."/>
            <person name="Mutuku J.M."/>
            <person name="Nomura T."/>
            <person name="Sasaki-Sekimoto Y."/>
            <person name="Seto Y."/>
            <person name="Wang Y."/>
            <person name="Wakatake T."/>
            <person name="Sakakibara H."/>
            <person name="Demura T."/>
            <person name="Yamaguchi S."/>
            <person name="Yoneyama K."/>
            <person name="Manabe R.I."/>
            <person name="Nelson D.C."/>
            <person name="Schulman A.H."/>
            <person name="Timko M.P."/>
            <person name="dePamphilis C.W."/>
            <person name="Choi D."/>
            <person name="Shirasu K."/>
        </authorList>
    </citation>
    <scope>NUCLEOTIDE SEQUENCE [LARGE SCALE GENOMIC DNA]</scope>
    <source>
        <strain evidence="10">cv. UVA1</strain>
    </source>
</reference>
<dbReference type="GO" id="GO:0016042">
    <property type="term" value="P:lipid catabolic process"/>
    <property type="evidence" value="ECO:0007669"/>
    <property type="project" value="UniProtKB-KW"/>
</dbReference>
<dbReference type="EMBL" id="BKCP01007181">
    <property type="protein sequence ID" value="GER45302.1"/>
    <property type="molecule type" value="Genomic_DNA"/>
</dbReference>
<sequence>MNKMLLIIPILIASMLQIPLNIAKYSHVLHALYVLGDSLFDSENNNLLPTLAKVDFSPYGMNFNGGRPTGRFTNRRTVVDFIVGLFERIVKEEFPKHFTNSTELSNYLAKSIFLKLYRLGARKVIMFEIGQSGAFPPRRGVKWWLMAVKMGGWFNGLKYAKDRVIKPKFGILITWAETLGLGL</sequence>
<dbReference type="PANTHER" id="PTHR45650:SF14">
    <property type="entry name" value="GDSL ESTERASE_LIPASE 7-LIKE"/>
    <property type="match status" value="1"/>
</dbReference>
<dbReference type="OrthoDB" id="1600564at2759"/>
<comment type="similarity">
    <text evidence="2">Belongs to the 'GDSL' lipolytic enzyme family.</text>
</comment>
<proteinExistence type="inferred from homology"/>
<dbReference type="GO" id="GO:0016787">
    <property type="term" value="F:hydrolase activity"/>
    <property type="evidence" value="ECO:0007669"/>
    <property type="project" value="UniProtKB-KW"/>
</dbReference>
<keyword evidence="4 8" id="KW-0732">Signal</keyword>
<keyword evidence="10" id="KW-1185">Reference proteome</keyword>
<feature type="signal peptide" evidence="8">
    <location>
        <begin position="1"/>
        <end position="23"/>
    </location>
</feature>
<comment type="subcellular location">
    <subcellularLocation>
        <location evidence="1">Secreted</location>
    </subcellularLocation>
</comment>
<evidence type="ECO:0000256" key="8">
    <source>
        <dbReference type="SAM" id="SignalP"/>
    </source>
</evidence>
<comment type="caution">
    <text evidence="9">The sequence shown here is derived from an EMBL/GenBank/DDBJ whole genome shotgun (WGS) entry which is preliminary data.</text>
</comment>
<name>A0A5A7QKA6_STRAF</name>
<dbReference type="PANTHER" id="PTHR45650">
    <property type="entry name" value="GDSL-LIKE LIPASE/ACYLHYDROLASE-RELATED"/>
    <property type="match status" value="1"/>
</dbReference>
<dbReference type="InterPro" id="IPR051238">
    <property type="entry name" value="GDSL_esterase/lipase"/>
</dbReference>
<protein>
    <submittedName>
        <fullName evidence="9">GDSL-like Lipase/Acylhydrolase superfamily protein</fullName>
    </submittedName>
</protein>
<dbReference type="AlphaFoldDB" id="A0A5A7QKA6"/>
<organism evidence="9 10">
    <name type="scientific">Striga asiatica</name>
    <name type="common">Asiatic witchweed</name>
    <name type="synonym">Buchnera asiatica</name>
    <dbReference type="NCBI Taxonomy" id="4170"/>
    <lineage>
        <taxon>Eukaryota</taxon>
        <taxon>Viridiplantae</taxon>
        <taxon>Streptophyta</taxon>
        <taxon>Embryophyta</taxon>
        <taxon>Tracheophyta</taxon>
        <taxon>Spermatophyta</taxon>
        <taxon>Magnoliopsida</taxon>
        <taxon>eudicotyledons</taxon>
        <taxon>Gunneridae</taxon>
        <taxon>Pentapetalae</taxon>
        <taxon>asterids</taxon>
        <taxon>lamiids</taxon>
        <taxon>Lamiales</taxon>
        <taxon>Orobanchaceae</taxon>
        <taxon>Buchnereae</taxon>
        <taxon>Striga</taxon>
    </lineage>
</organism>
<keyword evidence="5 9" id="KW-0378">Hydrolase</keyword>
<evidence type="ECO:0000256" key="6">
    <source>
        <dbReference type="ARBA" id="ARBA00022963"/>
    </source>
</evidence>
<dbReference type="Gene3D" id="3.40.50.1110">
    <property type="entry name" value="SGNH hydrolase"/>
    <property type="match status" value="1"/>
</dbReference>
<evidence type="ECO:0000256" key="1">
    <source>
        <dbReference type="ARBA" id="ARBA00004613"/>
    </source>
</evidence>
<dbReference type="Proteomes" id="UP000325081">
    <property type="component" value="Unassembled WGS sequence"/>
</dbReference>
<evidence type="ECO:0000256" key="5">
    <source>
        <dbReference type="ARBA" id="ARBA00022801"/>
    </source>
</evidence>
<evidence type="ECO:0000313" key="10">
    <source>
        <dbReference type="Proteomes" id="UP000325081"/>
    </source>
</evidence>
<feature type="chain" id="PRO_5022669933" evidence="8">
    <location>
        <begin position="24"/>
        <end position="183"/>
    </location>
</feature>
<keyword evidence="3" id="KW-0964">Secreted</keyword>
<evidence type="ECO:0000256" key="7">
    <source>
        <dbReference type="ARBA" id="ARBA00023098"/>
    </source>
</evidence>
<dbReference type="InterPro" id="IPR036514">
    <property type="entry name" value="SGNH_hydro_sf"/>
</dbReference>
<accession>A0A5A7QKA6</accession>
<evidence type="ECO:0000313" key="9">
    <source>
        <dbReference type="EMBL" id="GER45302.1"/>
    </source>
</evidence>
<dbReference type="GO" id="GO:0005576">
    <property type="term" value="C:extracellular region"/>
    <property type="evidence" value="ECO:0007669"/>
    <property type="project" value="UniProtKB-SubCell"/>
</dbReference>
<feature type="non-terminal residue" evidence="9">
    <location>
        <position position="183"/>
    </location>
</feature>
<keyword evidence="6" id="KW-0442">Lipid degradation</keyword>